<comment type="function">
    <text evidence="9">Catalyzes the first step in the biosynthesis of NAD from nicotinic acid, the ATP-dependent synthesis of beta-nicotinate D-ribonucleotide from nicotinate and 5-phospho-D-ribose 1-phosphate.</text>
</comment>
<dbReference type="SUPFAM" id="SSF54675">
    <property type="entry name" value="Nicotinate/Quinolinate PRTase N-terminal domain-like"/>
    <property type="match status" value="1"/>
</dbReference>
<accession>A0A2N6UHY3</accession>
<feature type="domain" description="Nicotinate phosphoribosyltransferase C-terminal" evidence="12">
    <location>
        <begin position="361"/>
        <end position="470"/>
    </location>
</feature>
<dbReference type="Pfam" id="PF17767">
    <property type="entry name" value="NAPRTase_N"/>
    <property type="match status" value="1"/>
</dbReference>
<evidence type="ECO:0000256" key="2">
    <source>
        <dbReference type="ARBA" id="ARBA00010897"/>
    </source>
</evidence>
<dbReference type="Gene3D" id="3.20.140.10">
    <property type="entry name" value="nicotinate phosphoribosyltransferase"/>
    <property type="match status" value="1"/>
</dbReference>
<evidence type="ECO:0000259" key="12">
    <source>
        <dbReference type="Pfam" id="PF17956"/>
    </source>
</evidence>
<dbReference type="EMBL" id="PNHP01000004">
    <property type="protein sequence ID" value="PMC81217.1"/>
    <property type="molecule type" value="Genomic_DNA"/>
</dbReference>
<keyword evidence="5 9" id="KW-0436">Ligase</keyword>
<dbReference type="NCBIfam" id="NF009131">
    <property type="entry name" value="PRK12484.1"/>
    <property type="match status" value="1"/>
</dbReference>
<dbReference type="SUPFAM" id="SSF51690">
    <property type="entry name" value="Nicotinate/Quinolinate PRTase C-terminal domain-like"/>
    <property type="match status" value="1"/>
</dbReference>
<comment type="catalytic activity">
    <reaction evidence="8 9">
        <text>5-phospho-alpha-D-ribose 1-diphosphate + nicotinate + ATP + H2O = nicotinate beta-D-ribonucleotide + ADP + phosphate + diphosphate</text>
        <dbReference type="Rhea" id="RHEA:36163"/>
        <dbReference type="ChEBI" id="CHEBI:15377"/>
        <dbReference type="ChEBI" id="CHEBI:30616"/>
        <dbReference type="ChEBI" id="CHEBI:32544"/>
        <dbReference type="ChEBI" id="CHEBI:33019"/>
        <dbReference type="ChEBI" id="CHEBI:43474"/>
        <dbReference type="ChEBI" id="CHEBI:57502"/>
        <dbReference type="ChEBI" id="CHEBI:58017"/>
        <dbReference type="ChEBI" id="CHEBI:456216"/>
        <dbReference type="EC" id="6.3.4.21"/>
    </reaction>
</comment>
<evidence type="ECO:0000256" key="7">
    <source>
        <dbReference type="ARBA" id="ARBA00022679"/>
    </source>
</evidence>
<dbReference type="PANTHER" id="PTHR11098:SF1">
    <property type="entry name" value="NICOTINATE PHOSPHORIBOSYLTRANSFERASE"/>
    <property type="match status" value="1"/>
</dbReference>
<organism evidence="13 14">
    <name type="scientific">Anaerococcus hydrogenalis</name>
    <dbReference type="NCBI Taxonomy" id="33029"/>
    <lineage>
        <taxon>Bacteria</taxon>
        <taxon>Bacillati</taxon>
        <taxon>Bacillota</taxon>
        <taxon>Tissierellia</taxon>
        <taxon>Tissierellales</taxon>
        <taxon>Peptoniphilaceae</taxon>
        <taxon>Anaerococcus</taxon>
    </lineage>
</organism>
<keyword evidence="6 9" id="KW-0662">Pyridine nucleotide biosynthesis</keyword>
<dbReference type="AlphaFoldDB" id="A0A2N6UHY3"/>
<dbReference type="InterPro" id="IPR006405">
    <property type="entry name" value="Nic_PRibTrfase_pncB"/>
</dbReference>
<evidence type="ECO:0000256" key="8">
    <source>
        <dbReference type="ARBA" id="ARBA00048668"/>
    </source>
</evidence>
<dbReference type="CDD" id="cd01570">
    <property type="entry name" value="NAPRTase_A"/>
    <property type="match status" value="1"/>
</dbReference>
<dbReference type="EC" id="6.3.4.21" evidence="3 9"/>
<evidence type="ECO:0000256" key="3">
    <source>
        <dbReference type="ARBA" id="ARBA00013236"/>
    </source>
</evidence>
<dbReference type="RefSeq" id="WP_102198256.1">
    <property type="nucleotide sequence ID" value="NZ_CAUPDS010000003.1"/>
</dbReference>
<keyword evidence="7 9" id="KW-0808">Transferase</keyword>
<reference evidence="13 14" key="1">
    <citation type="submission" date="2017-09" db="EMBL/GenBank/DDBJ databases">
        <title>Bacterial strain isolated from the female urinary microbiota.</title>
        <authorList>
            <person name="Thomas-White K."/>
            <person name="Kumar N."/>
            <person name="Forster S."/>
            <person name="Putonti C."/>
            <person name="Lawley T."/>
            <person name="Wolfe A.J."/>
        </authorList>
    </citation>
    <scope>NUCLEOTIDE SEQUENCE [LARGE SCALE GENOMIC DNA]</scope>
    <source>
        <strain evidence="13 14">UMB0204</strain>
    </source>
</reference>
<dbReference type="Pfam" id="PF04095">
    <property type="entry name" value="NAPRTase"/>
    <property type="match status" value="1"/>
</dbReference>
<gene>
    <name evidence="13" type="ORF">CJ192_06785</name>
</gene>
<comment type="similarity">
    <text evidence="2 9">Belongs to the NAPRTase family.</text>
</comment>
<dbReference type="PIRSF" id="PIRSF000484">
    <property type="entry name" value="NAPRT"/>
    <property type="match status" value="1"/>
</dbReference>
<dbReference type="GeneID" id="84578888"/>
<evidence type="ECO:0000313" key="14">
    <source>
        <dbReference type="Proteomes" id="UP000235658"/>
    </source>
</evidence>
<name>A0A2N6UHY3_9FIRM</name>
<evidence type="ECO:0000259" key="10">
    <source>
        <dbReference type="Pfam" id="PF04095"/>
    </source>
</evidence>
<dbReference type="InterPro" id="IPR040727">
    <property type="entry name" value="NAPRTase_N"/>
</dbReference>
<feature type="domain" description="Nicotinate/nicotinamide phosphoribosyltransferase" evidence="10">
    <location>
        <begin position="154"/>
        <end position="322"/>
    </location>
</feature>
<dbReference type="InterPro" id="IPR041619">
    <property type="entry name" value="NAPRTase_C"/>
</dbReference>
<dbReference type="GO" id="GO:0034355">
    <property type="term" value="P:NAD+ biosynthetic process via the salvage pathway"/>
    <property type="evidence" value="ECO:0007669"/>
    <property type="project" value="TreeGrafter"/>
</dbReference>
<dbReference type="Gene3D" id="3.20.20.70">
    <property type="entry name" value="Aldolase class I"/>
    <property type="match status" value="1"/>
</dbReference>
<keyword evidence="4" id="KW-0597">Phosphoprotein</keyword>
<protein>
    <recommendedName>
        <fullName evidence="3 9">Nicotinate phosphoribosyltransferase</fullName>
        <ecNumber evidence="3 9">6.3.4.21</ecNumber>
    </recommendedName>
</protein>
<evidence type="ECO:0000256" key="9">
    <source>
        <dbReference type="RuleBase" id="RU365100"/>
    </source>
</evidence>
<evidence type="ECO:0000256" key="1">
    <source>
        <dbReference type="ARBA" id="ARBA00004952"/>
    </source>
</evidence>
<evidence type="ECO:0000259" key="11">
    <source>
        <dbReference type="Pfam" id="PF17767"/>
    </source>
</evidence>
<dbReference type="InterPro" id="IPR013785">
    <property type="entry name" value="Aldolase_TIM"/>
</dbReference>
<dbReference type="Pfam" id="PF17956">
    <property type="entry name" value="NAPRTase_C"/>
    <property type="match status" value="1"/>
</dbReference>
<proteinExistence type="inferred from homology"/>
<dbReference type="NCBIfam" id="NF006695">
    <property type="entry name" value="PRK09243.1-2"/>
    <property type="match status" value="1"/>
</dbReference>
<dbReference type="InterPro" id="IPR007229">
    <property type="entry name" value="Nic_PRibTrfase-Fam"/>
</dbReference>
<keyword evidence="13" id="KW-0328">Glycosyltransferase</keyword>
<comment type="caution">
    <text evidence="13">The sequence shown here is derived from an EMBL/GenBank/DDBJ whole genome shotgun (WGS) entry which is preliminary data.</text>
</comment>
<dbReference type="UniPathway" id="UPA00253">
    <property type="reaction ID" value="UER00457"/>
</dbReference>
<sequence length="480" mass="54698">MKERRNLSMLSDFYEFTMAYGYFESGMKDTIAVFDAFFRKNPDEGGFSIFSGLDDIIDYVENIHFDDEDIEYFRKNTDFSEEFLSYLKNFKFTGDIWAFPEGSAIFPSEPVVTVRAPIIEAQILETYLLLSLNYGSLVATKTNRIVRAAKGRTVMEFGARRAQGPDASIKGARAAYIAGAPITSNTLSSQMYDYPAGGTMAHSWVQSFDSEYEAFLAYAKLYPDNCILLIDTYDVLKQGLPNAMKVFKEVLDPLGISGGVRIDSGDIAYLSKECRKILDENGYKDAKIVASNSLDEYKIESLLQQGAEIDSFGIGERLITAKSDPVFGGVYKLVEIEDEKGKTAKIKVSENVEKITTPGLKEVYRLYDKKTGKAEADYITLKDEKVDDSKPLVIFDPHFTWKMKRMENYEIRKMQVPIFKNGKKVYESPKIDQINEYCKAEVKSLWDEVKRFDQPHNYYVDLSHDLWNLKQNLIMKAMSK</sequence>
<comment type="PTM">
    <text evidence="9">Transiently phosphorylated on a His residue during the reaction cycle. Phosphorylation strongly increases the affinity for substrates and increases the rate of nicotinate D-ribonucleotide production. Dephosphorylation regenerates the low-affinity form of the enzyme, leading to product release.</text>
</comment>
<dbReference type="PANTHER" id="PTHR11098">
    <property type="entry name" value="NICOTINATE PHOSPHORIBOSYLTRANSFERASE"/>
    <property type="match status" value="1"/>
</dbReference>
<dbReference type="FunFam" id="3.20.20.70:FF:000076">
    <property type="entry name" value="Nicotinate phosphoribosyltransferase"/>
    <property type="match status" value="1"/>
</dbReference>
<comment type="pathway">
    <text evidence="1 9">Cofactor biosynthesis; NAD(+) biosynthesis; nicotinate D-ribonucleotide from nicotinate: step 1/1.</text>
</comment>
<feature type="domain" description="Nicotinate phosphoribosyltransferase N-terminal" evidence="11">
    <location>
        <begin position="9"/>
        <end position="133"/>
    </location>
</feature>
<evidence type="ECO:0000313" key="13">
    <source>
        <dbReference type="EMBL" id="PMC81217.1"/>
    </source>
</evidence>
<dbReference type="GO" id="GO:0005829">
    <property type="term" value="C:cytosol"/>
    <property type="evidence" value="ECO:0007669"/>
    <property type="project" value="TreeGrafter"/>
</dbReference>
<dbReference type="InterPro" id="IPR036068">
    <property type="entry name" value="Nicotinate_pribotase-like_C"/>
</dbReference>
<evidence type="ECO:0000256" key="6">
    <source>
        <dbReference type="ARBA" id="ARBA00022642"/>
    </source>
</evidence>
<dbReference type="GO" id="GO:0047280">
    <property type="term" value="F:nicotinamide phosphoribosyltransferase activity"/>
    <property type="evidence" value="ECO:0007669"/>
    <property type="project" value="UniProtKB-ARBA"/>
</dbReference>
<dbReference type="InterPro" id="IPR041525">
    <property type="entry name" value="N/Namide_PRibTrfase"/>
</dbReference>
<dbReference type="NCBIfam" id="TIGR01513">
    <property type="entry name" value="NAPRTase_put"/>
    <property type="match status" value="1"/>
</dbReference>
<dbReference type="GO" id="GO:0004516">
    <property type="term" value="F:nicotinate phosphoribosyltransferase activity"/>
    <property type="evidence" value="ECO:0007669"/>
    <property type="project" value="UniProtKB-UniRule"/>
</dbReference>
<evidence type="ECO:0000256" key="4">
    <source>
        <dbReference type="ARBA" id="ARBA00022553"/>
    </source>
</evidence>
<evidence type="ECO:0000256" key="5">
    <source>
        <dbReference type="ARBA" id="ARBA00022598"/>
    </source>
</evidence>
<dbReference type="Proteomes" id="UP000235658">
    <property type="component" value="Unassembled WGS sequence"/>
</dbReference>